<dbReference type="Proteomes" id="UP000461670">
    <property type="component" value="Unassembled WGS sequence"/>
</dbReference>
<reference evidence="3" key="1">
    <citation type="journal article" date="2020" name="MBio">
        <title>Horizontal gene transfer to a defensive symbiont with a reduced genome amongst a multipartite beetle microbiome.</title>
        <authorList>
            <person name="Waterworth S.C."/>
            <person name="Florez L.V."/>
            <person name="Rees E.R."/>
            <person name="Hertweck C."/>
            <person name="Kaltenpoth M."/>
            <person name="Kwan J.C."/>
        </authorList>
    </citation>
    <scope>NUCLEOTIDE SEQUENCE [LARGE SCALE GENOMIC DNA]</scope>
</reference>
<evidence type="ECO:0000313" key="2">
    <source>
        <dbReference type="EMBL" id="KAF1018504.1"/>
    </source>
</evidence>
<proteinExistence type="predicted"/>
<dbReference type="Gene3D" id="3.40.190.10">
    <property type="entry name" value="Periplasmic binding protein-like II"/>
    <property type="match status" value="1"/>
</dbReference>
<protein>
    <recommendedName>
        <fullName evidence="1">LysR substrate-binding domain-containing protein</fullName>
    </recommendedName>
</protein>
<evidence type="ECO:0000313" key="3">
    <source>
        <dbReference type="Proteomes" id="UP000461670"/>
    </source>
</evidence>
<organism evidence="2 3">
    <name type="scientific">Paracidovorax wautersii</name>
    <dbReference type="NCBI Taxonomy" id="1177982"/>
    <lineage>
        <taxon>Bacteria</taxon>
        <taxon>Pseudomonadati</taxon>
        <taxon>Pseudomonadota</taxon>
        <taxon>Betaproteobacteria</taxon>
        <taxon>Burkholderiales</taxon>
        <taxon>Comamonadaceae</taxon>
        <taxon>Paracidovorax</taxon>
    </lineage>
</organism>
<dbReference type="EMBL" id="WNDQ01000084">
    <property type="protein sequence ID" value="KAF1018504.1"/>
    <property type="molecule type" value="Genomic_DNA"/>
</dbReference>
<dbReference type="AlphaFoldDB" id="A0A7V8JNZ3"/>
<comment type="caution">
    <text evidence="2">The sequence shown here is derived from an EMBL/GenBank/DDBJ whole genome shotgun (WGS) entry which is preliminary data.</text>
</comment>
<dbReference type="Pfam" id="PF03466">
    <property type="entry name" value="LysR_substrate"/>
    <property type="match status" value="1"/>
</dbReference>
<name>A0A7V8JNZ3_9BURK</name>
<sequence>MDLETARWVFTAAQGESGYAKLLFESHGLQPPPIGAVVNSTLALMSLVATGDYVALMPAQIAQHPMAASYVGIVLIEEQGHELEIGAILRHEAVVSPLLRHLMAHLHRAAHQAVQQPVRL</sequence>
<accession>A0A7V8JNZ3</accession>
<dbReference type="InterPro" id="IPR005119">
    <property type="entry name" value="LysR_subst-bd"/>
</dbReference>
<dbReference type="SUPFAM" id="SSF53850">
    <property type="entry name" value="Periplasmic binding protein-like II"/>
    <property type="match status" value="1"/>
</dbReference>
<feature type="domain" description="LysR substrate-binding" evidence="1">
    <location>
        <begin position="2"/>
        <end position="109"/>
    </location>
</feature>
<evidence type="ECO:0000259" key="1">
    <source>
        <dbReference type="Pfam" id="PF03466"/>
    </source>
</evidence>
<gene>
    <name evidence="2" type="ORF">GAK30_03655</name>
</gene>